<evidence type="ECO:0000313" key="2">
    <source>
        <dbReference type="EMBL" id="SDC34131.1"/>
    </source>
</evidence>
<sequence>MGPKVARFEREFARYVGARHAIAVDSCTSALFLSLLASGIGPGDEVITTPFTLAVTVNVIEHLGATPVFADIDLPTLNLDPDLVRRAISPRAKAILLVHFGGLACDLDAIGSIADSAGLALIEDAAHAVGTRHRGRMIGGTGRLTAFSFYSNKNLTTGEGGMITTADDSLAGKLETLRLHGLTSDAWKRFTARGDAGYEAVTPGYKCNMTDLAASLGIHQLRKQEAFLAVRARYARCYDDAFGRETPHLLTWSF</sequence>
<name>A0A1G6KTM0_9PSEU</name>
<dbReference type="GO" id="GO:0030170">
    <property type="term" value="F:pyridoxal phosphate binding"/>
    <property type="evidence" value="ECO:0007669"/>
    <property type="project" value="TreeGrafter"/>
</dbReference>
<keyword evidence="2" id="KW-0808">Transferase</keyword>
<dbReference type="InterPro" id="IPR015421">
    <property type="entry name" value="PyrdxlP-dep_Trfase_major"/>
</dbReference>
<dbReference type="AlphaFoldDB" id="A0A1G6KTM0"/>
<evidence type="ECO:0000256" key="1">
    <source>
        <dbReference type="ARBA" id="ARBA00001933"/>
    </source>
</evidence>
<dbReference type="PANTHER" id="PTHR30244:SF34">
    <property type="entry name" value="DTDP-4-AMINO-4,6-DIDEOXYGALACTOSE TRANSAMINASE"/>
    <property type="match status" value="1"/>
</dbReference>
<dbReference type="PANTHER" id="PTHR30244">
    <property type="entry name" value="TRANSAMINASE"/>
    <property type="match status" value="1"/>
</dbReference>
<dbReference type="SUPFAM" id="SSF53383">
    <property type="entry name" value="PLP-dependent transferases"/>
    <property type="match status" value="1"/>
</dbReference>
<evidence type="ECO:0000313" key="3">
    <source>
        <dbReference type="Proteomes" id="UP000199501"/>
    </source>
</evidence>
<organism evidence="2 3">
    <name type="scientific">Actinokineospora iranica</name>
    <dbReference type="NCBI Taxonomy" id="1271860"/>
    <lineage>
        <taxon>Bacteria</taxon>
        <taxon>Bacillati</taxon>
        <taxon>Actinomycetota</taxon>
        <taxon>Actinomycetes</taxon>
        <taxon>Pseudonocardiales</taxon>
        <taxon>Pseudonocardiaceae</taxon>
        <taxon>Actinokineospora</taxon>
    </lineage>
</organism>
<gene>
    <name evidence="2" type="ORF">SAMN05216174_1011082</name>
</gene>
<protein>
    <submittedName>
        <fullName evidence="2">DegT/DnrJ/EryC1/StrS aminotransferase family protein</fullName>
    </submittedName>
</protein>
<dbReference type="EMBL" id="FMZZ01000001">
    <property type="protein sequence ID" value="SDC34131.1"/>
    <property type="molecule type" value="Genomic_DNA"/>
</dbReference>
<dbReference type="InterPro" id="IPR000653">
    <property type="entry name" value="DegT/StrS_aminotransferase"/>
</dbReference>
<dbReference type="STRING" id="1271860.SAMN05216174_1011082"/>
<keyword evidence="3" id="KW-1185">Reference proteome</keyword>
<dbReference type="Pfam" id="PF01041">
    <property type="entry name" value="DegT_DnrJ_EryC1"/>
    <property type="match status" value="1"/>
</dbReference>
<accession>A0A1G6KTM0</accession>
<comment type="cofactor">
    <cofactor evidence="1">
        <name>pyridoxal 5'-phosphate</name>
        <dbReference type="ChEBI" id="CHEBI:597326"/>
    </cofactor>
</comment>
<proteinExistence type="predicted"/>
<dbReference type="InterPro" id="IPR015424">
    <property type="entry name" value="PyrdxlP-dep_Trfase"/>
</dbReference>
<dbReference type="GO" id="GO:0000271">
    <property type="term" value="P:polysaccharide biosynthetic process"/>
    <property type="evidence" value="ECO:0007669"/>
    <property type="project" value="TreeGrafter"/>
</dbReference>
<reference evidence="3" key="1">
    <citation type="submission" date="2016-10" db="EMBL/GenBank/DDBJ databases">
        <authorList>
            <person name="Varghese N."/>
            <person name="Submissions S."/>
        </authorList>
    </citation>
    <scope>NUCLEOTIDE SEQUENCE [LARGE SCALE GENOMIC DNA]</scope>
    <source>
        <strain evidence="3">IBRC-M 10403</strain>
    </source>
</reference>
<keyword evidence="2" id="KW-0032">Aminotransferase</keyword>
<dbReference type="Gene3D" id="3.40.640.10">
    <property type="entry name" value="Type I PLP-dependent aspartate aminotransferase-like (Major domain)"/>
    <property type="match status" value="1"/>
</dbReference>
<dbReference type="Proteomes" id="UP000199501">
    <property type="component" value="Unassembled WGS sequence"/>
</dbReference>
<dbReference type="CDD" id="cd00616">
    <property type="entry name" value="AHBA_syn"/>
    <property type="match status" value="1"/>
</dbReference>
<dbReference type="GO" id="GO:0008483">
    <property type="term" value="F:transaminase activity"/>
    <property type="evidence" value="ECO:0007669"/>
    <property type="project" value="UniProtKB-KW"/>
</dbReference>